<keyword evidence="11" id="KW-1185">Reference proteome</keyword>
<sequence>MRNLRTAESGNYMTMDNKGMNEQSLVSRYVVLMGVSGSGKSSVGENLSPLVGLPYQDGDDMHPQANIDKMESGTPLNDEDRMPWLKNIGEELAASNGLMIGCSALKRSYRDLIRSYCPEVVFIHLAGDYELLIDRMQARTGHFMPASLLKSQFETLEQLQPDEKGVVIDIAPSKEEVAAQAANYLAGSPTE</sequence>
<dbReference type="PRINTS" id="PR01100">
    <property type="entry name" value="SHIKIMTKNASE"/>
</dbReference>
<keyword evidence="4 9" id="KW-0808">Transferase</keyword>
<dbReference type="GO" id="GO:0004765">
    <property type="term" value="F:shikimate kinase activity"/>
    <property type="evidence" value="ECO:0007669"/>
    <property type="project" value="UniProtKB-EC"/>
</dbReference>
<gene>
    <name evidence="10" type="primary">aroK</name>
    <name evidence="10" type="ORF">HMPREF0281_02443</name>
</gene>
<organism evidence="10 11">
    <name type="scientific">Corynebacterium ammoniagenes DSM 20306</name>
    <dbReference type="NCBI Taxonomy" id="649754"/>
    <lineage>
        <taxon>Bacteria</taxon>
        <taxon>Bacillati</taxon>
        <taxon>Actinomycetota</taxon>
        <taxon>Actinomycetes</taxon>
        <taxon>Mycobacteriales</taxon>
        <taxon>Corynebacteriaceae</taxon>
        <taxon>Corynebacterium</taxon>
    </lineage>
</organism>
<comment type="caution">
    <text evidence="10">The sequence shown here is derived from an EMBL/GenBank/DDBJ whole genome shotgun (WGS) entry which is preliminary data.</text>
</comment>
<keyword evidence="7 9" id="KW-0067">ATP-binding</keyword>
<keyword evidence="6 9" id="KW-0418">Kinase</keyword>
<keyword evidence="5 9" id="KW-0547">Nucleotide-binding</keyword>
<dbReference type="EMBL" id="ADNS01000031">
    <property type="protein sequence ID" value="EFG80349.1"/>
    <property type="molecule type" value="Genomic_DNA"/>
</dbReference>
<evidence type="ECO:0000256" key="3">
    <source>
        <dbReference type="ARBA" id="ARBA00012054"/>
    </source>
</evidence>
<reference evidence="10 11" key="1">
    <citation type="submission" date="2010-04" db="EMBL/GenBank/DDBJ databases">
        <authorList>
            <person name="Weinstock G."/>
            <person name="Sodergren E."/>
            <person name="Clifton S."/>
            <person name="Fulton L."/>
            <person name="Fulton B."/>
            <person name="Courtney L."/>
            <person name="Fronick C."/>
            <person name="Harrison M."/>
            <person name="Strong C."/>
            <person name="Farmer C."/>
            <person name="Delahaunty K."/>
            <person name="Markovic C."/>
            <person name="Hall O."/>
            <person name="Minx P."/>
            <person name="Tomlinson C."/>
            <person name="Mitreva M."/>
            <person name="Hou S."/>
            <person name="Wollam A."/>
            <person name="Pepin K.H."/>
            <person name="Johnson M."/>
            <person name="Bhonagiri V."/>
            <person name="Zhang X."/>
            <person name="Suruliraj S."/>
            <person name="Warren W."/>
            <person name="Chinwalla A."/>
            <person name="Mardis E.R."/>
            <person name="Wilson R.K."/>
        </authorList>
    </citation>
    <scope>NUCLEOTIDE SEQUENCE [LARGE SCALE GENOMIC DNA]</scope>
    <source>
        <strain evidence="10 11">DSM 20306</strain>
    </source>
</reference>
<accession>A0ABP2IG98</accession>
<evidence type="ECO:0000256" key="5">
    <source>
        <dbReference type="ARBA" id="ARBA00022741"/>
    </source>
</evidence>
<evidence type="ECO:0000256" key="2">
    <source>
        <dbReference type="ARBA" id="ARBA00008420"/>
    </source>
</evidence>
<dbReference type="SUPFAM" id="SSF52540">
    <property type="entry name" value="P-loop containing nucleoside triphosphate hydrolases"/>
    <property type="match status" value="1"/>
</dbReference>
<evidence type="ECO:0000256" key="7">
    <source>
        <dbReference type="ARBA" id="ARBA00022840"/>
    </source>
</evidence>
<protein>
    <recommendedName>
        <fullName evidence="3 9">Gluconokinase</fullName>
        <ecNumber evidence="3 9">2.7.1.12</ecNumber>
    </recommendedName>
</protein>
<evidence type="ECO:0000256" key="9">
    <source>
        <dbReference type="RuleBase" id="RU363066"/>
    </source>
</evidence>
<evidence type="ECO:0000256" key="1">
    <source>
        <dbReference type="ARBA" id="ARBA00004761"/>
    </source>
</evidence>
<dbReference type="InterPro" id="IPR006001">
    <property type="entry name" value="Therm_gnt_kin"/>
</dbReference>
<comment type="similarity">
    <text evidence="2 9">Belongs to the gluconokinase GntK/GntV family.</text>
</comment>
<evidence type="ECO:0000313" key="11">
    <source>
        <dbReference type="Proteomes" id="UP000006015"/>
    </source>
</evidence>
<dbReference type="NCBIfam" id="TIGR01313">
    <property type="entry name" value="therm_gnt_kin"/>
    <property type="match status" value="1"/>
</dbReference>
<evidence type="ECO:0000313" key="10">
    <source>
        <dbReference type="EMBL" id="EFG80349.1"/>
    </source>
</evidence>
<dbReference type="Proteomes" id="UP000006015">
    <property type="component" value="Unassembled WGS sequence"/>
</dbReference>
<dbReference type="PANTHER" id="PTHR43442">
    <property type="entry name" value="GLUCONOKINASE-RELATED"/>
    <property type="match status" value="1"/>
</dbReference>
<comment type="catalytic activity">
    <reaction evidence="8 9">
        <text>D-gluconate + ATP = 6-phospho-D-gluconate + ADP + H(+)</text>
        <dbReference type="Rhea" id="RHEA:19433"/>
        <dbReference type="ChEBI" id="CHEBI:15378"/>
        <dbReference type="ChEBI" id="CHEBI:18391"/>
        <dbReference type="ChEBI" id="CHEBI:30616"/>
        <dbReference type="ChEBI" id="CHEBI:58759"/>
        <dbReference type="ChEBI" id="CHEBI:456216"/>
        <dbReference type="EC" id="2.7.1.12"/>
    </reaction>
</comment>
<evidence type="ECO:0000256" key="6">
    <source>
        <dbReference type="ARBA" id="ARBA00022777"/>
    </source>
</evidence>
<dbReference type="Gene3D" id="3.40.50.300">
    <property type="entry name" value="P-loop containing nucleotide triphosphate hydrolases"/>
    <property type="match status" value="1"/>
</dbReference>
<dbReference type="PANTHER" id="PTHR43442:SF3">
    <property type="entry name" value="GLUCONOKINASE-RELATED"/>
    <property type="match status" value="1"/>
</dbReference>
<dbReference type="CDD" id="cd02021">
    <property type="entry name" value="GntK"/>
    <property type="match status" value="1"/>
</dbReference>
<proteinExistence type="inferred from homology"/>
<dbReference type="InterPro" id="IPR027417">
    <property type="entry name" value="P-loop_NTPase"/>
</dbReference>
<dbReference type="EC" id="2.7.1.12" evidence="3 9"/>
<evidence type="ECO:0000256" key="8">
    <source>
        <dbReference type="ARBA" id="ARBA00048090"/>
    </source>
</evidence>
<comment type="pathway">
    <text evidence="1">Carbohydrate acid metabolism.</text>
</comment>
<name>A0ABP2IG98_CORAM</name>
<evidence type="ECO:0000256" key="4">
    <source>
        <dbReference type="ARBA" id="ARBA00022679"/>
    </source>
</evidence>